<dbReference type="KEGG" id="tso:IZ6_03370"/>
<dbReference type="AlphaFoldDB" id="A0A6S6QQP6"/>
<dbReference type="EMBL" id="AP023361">
    <property type="protein sequence ID" value="BCJ89602.1"/>
    <property type="molecule type" value="Genomic_DNA"/>
</dbReference>
<gene>
    <name evidence="2" type="ORF">IZ6_03370</name>
</gene>
<name>A0A6S6QQP6_9HYPH</name>
<proteinExistence type="predicted"/>
<evidence type="ECO:0000313" key="2">
    <source>
        <dbReference type="EMBL" id="BCJ89602.1"/>
    </source>
</evidence>
<accession>A0A6S6QQP6</accession>
<dbReference type="Proteomes" id="UP000515317">
    <property type="component" value="Chromosome"/>
</dbReference>
<keyword evidence="1" id="KW-0175">Coiled coil</keyword>
<protein>
    <submittedName>
        <fullName evidence="2">Uncharacterized protein</fullName>
    </submittedName>
</protein>
<reference evidence="2 3" key="1">
    <citation type="submission" date="2020-08" db="EMBL/GenBank/DDBJ databases">
        <title>Genome sequence of Rhizobiales bacterium strain IZ6.</title>
        <authorList>
            <person name="Nakai R."/>
            <person name="Naganuma T."/>
        </authorList>
    </citation>
    <scope>NUCLEOTIDE SEQUENCE [LARGE SCALE GENOMIC DNA]</scope>
    <source>
        <strain evidence="2 3">IZ6</strain>
    </source>
</reference>
<evidence type="ECO:0000313" key="3">
    <source>
        <dbReference type="Proteomes" id="UP000515317"/>
    </source>
</evidence>
<sequence>MCICDDEEADERVLIEDTVLARARILDAARGGGSVADEAWAIFAGKTGGSVAWPDYQRMQTIYESAANLEKRLAHMRRERRPLRRRAIAVG</sequence>
<evidence type="ECO:0000256" key="1">
    <source>
        <dbReference type="SAM" id="Coils"/>
    </source>
</evidence>
<organism evidence="2 3">
    <name type="scientific">Terrihabitans soli</name>
    <dbReference type="NCBI Taxonomy" id="708113"/>
    <lineage>
        <taxon>Bacteria</taxon>
        <taxon>Pseudomonadati</taxon>
        <taxon>Pseudomonadota</taxon>
        <taxon>Alphaproteobacteria</taxon>
        <taxon>Hyphomicrobiales</taxon>
        <taxon>Terrihabitans</taxon>
    </lineage>
</organism>
<dbReference type="RefSeq" id="WP_222876301.1">
    <property type="nucleotide sequence ID" value="NZ_AP023361.1"/>
</dbReference>
<keyword evidence="3" id="KW-1185">Reference proteome</keyword>
<feature type="coiled-coil region" evidence="1">
    <location>
        <begin position="59"/>
        <end position="86"/>
    </location>
</feature>